<feature type="region of interest" description="Disordered" evidence="4">
    <location>
        <begin position="337"/>
        <end position="364"/>
    </location>
</feature>
<evidence type="ECO:0000256" key="4">
    <source>
        <dbReference type="SAM" id="MobiDB-lite"/>
    </source>
</evidence>
<dbReference type="AlphaFoldDB" id="A0A9P9DRW5"/>
<evidence type="ECO:0000256" key="3">
    <source>
        <dbReference type="ARBA" id="ARBA00023002"/>
    </source>
</evidence>
<dbReference type="PANTHER" id="PTHR44229:SF4">
    <property type="entry name" value="15-HYDROXYPROSTAGLANDIN DEHYDROGENASE [NAD(+)]"/>
    <property type="match status" value="1"/>
</dbReference>
<name>A0A9P9DRW5_9HYPO</name>
<accession>A0A9P9DRW5</accession>
<keyword evidence="3" id="KW-0560">Oxidoreductase</keyword>
<feature type="compositionally biased region" description="Polar residues" evidence="4">
    <location>
        <begin position="350"/>
        <end position="364"/>
    </location>
</feature>
<dbReference type="PROSITE" id="PS00061">
    <property type="entry name" value="ADH_SHORT"/>
    <property type="match status" value="1"/>
</dbReference>
<organism evidence="5 6">
    <name type="scientific">Dactylonectria macrodidyma</name>
    <dbReference type="NCBI Taxonomy" id="307937"/>
    <lineage>
        <taxon>Eukaryota</taxon>
        <taxon>Fungi</taxon>
        <taxon>Dikarya</taxon>
        <taxon>Ascomycota</taxon>
        <taxon>Pezizomycotina</taxon>
        <taxon>Sordariomycetes</taxon>
        <taxon>Hypocreomycetidae</taxon>
        <taxon>Hypocreales</taxon>
        <taxon>Nectriaceae</taxon>
        <taxon>Dactylonectria</taxon>
    </lineage>
</organism>
<dbReference type="GO" id="GO:0005737">
    <property type="term" value="C:cytoplasm"/>
    <property type="evidence" value="ECO:0007669"/>
    <property type="project" value="TreeGrafter"/>
</dbReference>
<dbReference type="Pfam" id="PF00106">
    <property type="entry name" value="adh_short"/>
    <property type="match status" value="1"/>
</dbReference>
<dbReference type="InterPro" id="IPR020904">
    <property type="entry name" value="Sc_DH/Rdtase_CS"/>
</dbReference>
<evidence type="ECO:0000313" key="6">
    <source>
        <dbReference type="Proteomes" id="UP000738349"/>
    </source>
</evidence>
<dbReference type="GO" id="GO:0016616">
    <property type="term" value="F:oxidoreductase activity, acting on the CH-OH group of donors, NAD or NADP as acceptor"/>
    <property type="evidence" value="ECO:0007669"/>
    <property type="project" value="TreeGrafter"/>
</dbReference>
<dbReference type="PANTHER" id="PTHR44229">
    <property type="entry name" value="15-HYDROXYPROSTAGLANDIN DEHYDROGENASE [NAD(+)]"/>
    <property type="match status" value="1"/>
</dbReference>
<dbReference type="SUPFAM" id="SSF51735">
    <property type="entry name" value="NAD(P)-binding Rossmann-fold domains"/>
    <property type="match status" value="1"/>
</dbReference>
<gene>
    <name evidence="5" type="ORF">EDB81DRAFT_846895</name>
</gene>
<keyword evidence="2" id="KW-0521">NADP</keyword>
<dbReference type="PRINTS" id="PR00081">
    <property type="entry name" value="GDHRDH"/>
</dbReference>
<dbReference type="InterPro" id="IPR036291">
    <property type="entry name" value="NAD(P)-bd_dom_sf"/>
</dbReference>
<comment type="similarity">
    <text evidence="1">Belongs to the short-chain dehydrogenases/reductases (SDR) family.</text>
</comment>
<evidence type="ECO:0000256" key="2">
    <source>
        <dbReference type="ARBA" id="ARBA00022857"/>
    </source>
</evidence>
<dbReference type="OrthoDB" id="5371740at2759"/>
<evidence type="ECO:0000313" key="5">
    <source>
        <dbReference type="EMBL" id="KAH7124570.1"/>
    </source>
</evidence>
<protein>
    <submittedName>
        <fullName evidence="5">Short-chain dehydrogenase/reductase SDR</fullName>
    </submittedName>
</protein>
<sequence length="364" mass="39956">MSRINLDERTIQDLKGRSVVLTGGAQGIGAKTAMQLFRAGARLVISDIDHTQGQELVVSMEQEAHGHGSENEKGNYGHVTFVHGNVSDYASMLSLFRQALNIYGCVDMAIHCAAVSESVHRPWFSKDITLESIQEPPSTKVLDINLLGTFYFTQVALAAMRQHRSPGDRTGKSITLISSVAGFKESPGLFAYSASKHGVLGLMRSLRRYLLSAFDVRINVVCPWATDTPMLGGVRERWVRESLPMNTPDQVARLILQCAGDPDIHGKAVYVAGGEGFDIEEGINRLEPDWLGEQQAADLAKGQGVLGLLTRHIRERLGVWQANKVLGRKIRLCRRRSKSTDGPEYRRGVGSQNVLGSPNSDVLH</sequence>
<keyword evidence="6" id="KW-1185">Reference proteome</keyword>
<dbReference type="EMBL" id="JAGMUV010000021">
    <property type="protein sequence ID" value="KAH7124570.1"/>
    <property type="molecule type" value="Genomic_DNA"/>
</dbReference>
<evidence type="ECO:0000256" key="1">
    <source>
        <dbReference type="ARBA" id="ARBA00006484"/>
    </source>
</evidence>
<dbReference type="Gene3D" id="3.40.50.720">
    <property type="entry name" value="NAD(P)-binding Rossmann-like Domain"/>
    <property type="match status" value="1"/>
</dbReference>
<dbReference type="InterPro" id="IPR002347">
    <property type="entry name" value="SDR_fam"/>
</dbReference>
<feature type="compositionally biased region" description="Basic and acidic residues" evidence="4">
    <location>
        <begin position="338"/>
        <end position="347"/>
    </location>
</feature>
<dbReference type="Proteomes" id="UP000738349">
    <property type="component" value="Unassembled WGS sequence"/>
</dbReference>
<comment type="caution">
    <text evidence="5">The sequence shown here is derived from an EMBL/GenBank/DDBJ whole genome shotgun (WGS) entry which is preliminary data.</text>
</comment>
<proteinExistence type="inferred from homology"/>
<reference evidence="5" key="1">
    <citation type="journal article" date="2021" name="Nat. Commun.">
        <title>Genetic determinants of endophytism in the Arabidopsis root mycobiome.</title>
        <authorList>
            <person name="Mesny F."/>
            <person name="Miyauchi S."/>
            <person name="Thiergart T."/>
            <person name="Pickel B."/>
            <person name="Atanasova L."/>
            <person name="Karlsson M."/>
            <person name="Huettel B."/>
            <person name="Barry K.W."/>
            <person name="Haridas S."/>
            <person name="Chen C."/>
            <person name="Bauer D."/>
            <person name="Andreopoulos W."/>
            <person name="Pangilinan J."/>
            <person name="LaButti K."/>
            <person name="Riley R."/>
            <person name="Lipzen A."/>
            <person name="Clum A."/>
            <person name="Drula E."/>
            <person name="Henrissat B."/>
            <person name="Kohler A."/>
            <person name="Grigoriev I.V."/>
            <person name="Martin F.M."/>
            <person name="Hacquard S."/>
        </authorList>
    </citation>
    <scope>NUCLEOTIDE SEQUENCE</scope>
    <source>
        <strain evidence="5">MPI-CAGE-AT-0147</strain>
    </source>
</reference>